<dbReference type="EMBL" id="AP021875">
    <property type="protein sequence ID" value="BBO76174.1"/>
    <property type="molecule type" value="Genomic_DNA"/>
</dbReference>
<dbReference type="AlphaFoldDB" id="A0A5K7ZCI6"/>
<reference evidence="2 3" key="1">
    <citation type="submission" date="2019-11" db="EMBL/GenBank/DDBJ databases">
        <title>Comparative genomics of hydrocarbon-degrading Desulfosarcina strains.</title>
        <authorList>
            <person name="Watanabe M."/>
            <person name="Kojima H."/>
            <person name="Fukui M."/>
        </authorList>
    </citation>
    <scope>NUCLEOTIDE SEQUENCE [LARGE SCALE GENOMIC DNA]</scope>
    <source>
        <strain evidence="2 3">PP31</strain>
    </source>
</reference>
<accession>A0A5K7ZCI6</accession>
<proteinExistence type="predicted"/>
<dbReference type="Proteomes" id="UP000427769">
    <property type="component" value="Chromosome"/>
</dbReference>
<evidence type="ECO:0000313" key="2">
    <source>
        <dbReference type="EMBL" id="BBO76174.1"/>
    </source>
</evidence>
<feature type="region of interest" description="Disordered" evidence="1">
    <location>
        <begin position="246"/>
        <end position="320"/>
    </location>
</feature>
<feature type="region of interest" description="Disordered" evidence="1">
    <location>
        <begin position="1"/>
        <end position="23"/>
    </location>
</feature>
<dbReference type="RefSeq" id="WP_155305029.1">
    <property type="nucleotide sequence ID" value="NZ_AP021875.1"/>
</dbReference>
<gene>
    <name evidence="2" type="ORF">DSCW_35910</name>
</gene>
<organism evidence="2 3">
    <name type="scientific">Desulfosarcina widdelii</name>
    <dbReference type="NCBI Taxonomy" id="947919"/>
    <lineage>
        <taxon>Bacteria</taxon>
        <taxon>Pseudomonadati</taxon>
        <taxon>Thermodesulfobacteriota</taxon>
        <taxon>Desulfobacteria</taxon>
        <taxon>Desulfobacterales</taxon>
        <taxon>Desulfosarcinaceae</taxon>
        <taxon>Desulfosarcina</taxon>
    </lineage>
</organism>
<protein>
    <submittedName>
        <fullName evidence="2">Uncharacterized protein</fullName>
    </submittedName>
</protein>
<evidence type="ECO:0000256" key="1">
    <source>
        <dbReference type="SAM" id="MobiDB-lite"/>
    </source>
</evidence>
<keyword evidence="3" id="KW-1185">Reference proteome</keyword>
<evidence type="ECO:0000313" key="3">
    <source>
        <dbReference type="Proteomes" id="UP000427769"/>
    </source>
</evidence>
<feature type="compositionally biased region" description="Polar residues" evidence="1">
    <location>
        <begin position="7"/>
        <end position="17"/>
    </location>
</feature>
<name>A0A5K7ZCI6_9BACT</name>
<dbReference type="KEGG" id="dwd:DSCW_35910"/>
<sequence length="373" mass="40379">MEKGQIPKSSTQVQPSPGDSKEHLTDKYATCREDIAEVAIADIQPCPIIPDYKTPTLSTQPIVVRTPAACFCIDGLNIIEQTKAAGQSSIRCHIYHIAQHSIIELAIRKAAIRVMPQGGKCSYVELVRNTHRLRQALESTSDDLGMFTHGGDRRGVGFTDSKASNVRVVLGSRLSKKTTTISKYLQHGDSLNDAVMEELVNSGTPKTFFEAVQTQKDIRITALRAEGKNETAIMAEISSLVSAWWKESQRPTQSKTTPPEKPQPPQPTRTTGPTSSLTPRGNRDTAPTPRSPQIDSGGNPDPPASDPIPTDETAPKAELKRIGEALIEIADGQESPTPQQIERIRTLIVDLSALLSRIADPIGPEEGETGGAV</sequence>